<reference evidence="3" key="1">
    <citation type="submission" date="2018-11" db="EMBL/GenBank/DDBJ databases">
        <authorList>
            <person name="Alioto T."/>
            <person name="Alioto T."/>
        </authorList>
    </citation>
    <scope>NUCLEOTIDE SEQUENCE</scope>
</reference>
<proteinExistence type="predicted"/>
<dbReference type="EMBL" id="UYJE01003840">
    <property type="protein sequence ID" value="VDI22824.1"/>
    <property type="molecule type" value="Genomic_DNA"/>
</dbReference>
<protein>
    <recommendedName>
        <fullName evidence="2">Mitochondria-eating protein C-terminal domain-containing protein</fullName>
    </recommendedName>
</protein>
<dbReference type="Proteomes" id="UP000596742">
    <property type="component" value="Unassembled WGS sequence"/>
</dbReference>
<comment type="caution">
    <text evidence="3">The sequence shown here is derived from an EMBL/GenBank/DDBJ whole genome shotgun (WGS) entry which is preliminary data.</text>
</comment>
<dbReference type="OrthoDB" id="6140462at2759"/>
<evidence type="ECO:0000313" key="3">
    <source>
        <dbReference type="EMBL" id="VDI22824.1"/>
    </source>
</evidence>
<evidence type="ECO:0000256" key="1">
    <source>
        <dbReference type="SAM" id="MobiDB-lite"/>
    </source>
</evidence>
<feature type="domain" description="Mitochondria-eating protein C-terminal" evidence="2">
    <location>
        <begin position="435"/>
        <end position="626"/>
    </location>
</feature>
<keyword evidence="4" id="KW-1185">Reference proteome</keyword>
<feature type="region of interest" description="Disordered" evidence="1">
    <location>
        <begin position="102"/>
        <end position="140"/>
    </location>
</feature>
<evidence type="ECO:0000259" key="2">
    <source>
        <dbReference type="Pfam" id="PF16026"/>
    </source>
</evidence>
<dbReference type="InterPro" id="IPR031981">
    <property type="entry name" value="MIEAP_C"/>
</dbReference>
<dbReference type="AlphaFoldDB" id="A0A8B6DQT5"/>
<accession>A0A8B6DQT5</accession>
<organism evidence="3 4">
    <name type="scientific">Mytilus galloprovincialis</name>
    <name type="common">Mediterranean mussel</name>
    <dbReference type="NCBI Taxonomy" id="29158"/>
    <lineage>
        <taxon>Eukaryota</taxon>
        <taxon>Metazoa</taxon>
        <taxon>Spiralia</taxon>
        <taxon>Lophotrochozoa</taxon>
        <taxon>Mollusca</taxon>
        <taxon>Bivalvia</taxon>
        <taxon>Autobranchia</taxon>
        <taxon>Pteriomorphia</taxon>
        <taxon>Mytilida</taxon>
        <taxon>Mytiloidea</taxon>
        <taxon>Mytilidae</taxon>
        <taxon>Mytilinae</taxon>
        <taxon>Mytilus</taxon>
    </lineage>
</organism>
<evidence type="ECO:0000313" key="4">
    <source>
        <dbReference type="Proteomes" id="UP000596742"/>
    </source>
</evidence>
<name>A0A8B6DQT5_MYTGA</name>
<feature type="region of interest" description="Disordered" evidence="1">
    <location>
        <begin position="1"/>
        <end position="50"/>
    </location>
</feature>
<gene>
    <name evidence="3" type="ORF">MGAL_10B052415</name>
</gene>
<sequence>MSGKGKKKGKSPEKTPAKATRHSPRTNAQVTPEAMDTASELSNSAEKLKITDKKETILPAFYEELKLPRALFDLAESIQKSSNKVLGNKDVKKNFEEFQQIFQGLTTPVKGQDSKSKSNKRKRSDGQNGDEIMTPVEISELQESAKKLKEDLTKQQQENKVRENLIEKLKDNNRKLEQDVTGYKETAATMEKQGKIEMKKLSMEIEFSTTKLQKAHSEITKLKETIEENEKRFLEKTVVKDREEEMTNGSDTKSEELLQELKTIRNQLIEEQKAHQKTKKEEKLEREELQKVKEELLYEKDTLTNELTQVRTDKQQKNEELESIGNELIKSSDFNERKSRECESLKDQFAQMQNELKQKNEELESIDNELVRSRDFNERKSRECESLKDQIGQMQNELKQKNEELDDLRNRLSSLSASKLDGDPNITDLGDPNRPLKLVERYQQLYDNLWTDIFDELTDSYHDVDSSGEREKMAAMEIMSIFERVLQFCKHLVEDQEKTIISTLTCCSQDNLDEHASNIDISTIRNIRKSNAQQTLPSIVQQYARQNDQELTGLMKDFAEECIAICWLTQVQDPPIAFEFKYDHGVELDKDLMREFTVSGDIVDYVVWPTMRLTLDGPVMVKSVVQPIKKKR</sequence>
<dbReference type="Pfam" id="PF16026">
    <property type="entry name" value="MIEAP"/>
    <property type="match status" value="1"/>
</dbReference>